<evidence type="ECO:0000256" key="2">
    <source>
        <dbReference type="ARBA" id="ARBA00022729"/>
    </source>
</evidence>
<dbReference type="Gene3D" id="2.70.98.70">
    <property type="match status" value="1"/>
</dbReference>
<feature type="domain" description="Heparin-sulfate lyase N-terminal" evidence="6">
    <location>
        <begin position="32"/>
        <end position="297"/>
    </location>
</feature>
<evidence type="ECO:0000313" key="7">
    <source>
        <dbReference type="EMBL" id="HIZ12619.1"/>
    </source>
</evidence>
<accession>A0A9D2D9B2</accession>
<comment type="caution">
    <text evidence="7">The sequence shown here is derived from an EMBL/GenBank/DDBJ whole genome shotgun (WGS) entry which is preliminary data.</text>
</comment>
<dbReference type="Gene3D" id="1.50.10.100">
    <property type="entry name" value="Chondroitin AC/alginate lyase"/>
    <property type="match status" value="1"/>
</dbReference>
<gene>
    <name evidence="7" type="ORF">H9817_01645</name>
</gene>
<sequence length="673" mass="77641">MRESEWLKKTKEIFAVDDAEKVAAYCRENWQEDAEHVLRTAEDACGNTFLFDYRWDMERTWEPVHFDQEIDWSLIPWGDPEFVWQFNRHRFLPCLAQAYIMTGEEKYAEHYVRLLEDWIDRSESGENAEQGPWRTLETGIRAEVWLASLPLILESSAVTESFLDKVETCLRKHQKRLYENFQPHKYISNWGVLEACGMLLFSLVLPDSEKELGAAIKRLEDTAKVQVLEDGMQWEQSPMYHNEVYHCFLTAYYYGERAGVKMPEEVRNAVKKLAYADYKWKKPDHTQFTQGDSDASDLRDQITAGAYLLKDGVLKSGGYEILDYENAWKFGWEACREYETLKSETPDFVSTELPFGGNYYFRSGWDEKADLLHFHCGETGGGHGHADKLHVDLVIRGEDVLVDSGRYTYVDGPERFRFKESPAHNTFRVDGKGFAECESSWKYKSLCTCLKQQYYDGRTGAFVEGSHLGYWDQGVLVNRKIIWIRPDVYVIVDGMLAHGTHTYENILHFDGNGRAELQEIGKGCGGVHFTGKDMETWIQFIDPAEETIINTEQSSHYNEKHPNQTYIRKTQADGFYREITVINGGGKGKTKPVNVEKLTLYSVLNDEYLPADQAEGLRITAGDKEYILFLCHQEVMTPTDILKWENCLGHGKAVLFDRSSEKNDTVIGEILAW</sequence>
<dbReference type="GO" id="GO:0042597">
    <property type="term" value="C:periplasmic space"/>
    <property type="evidence" value="ECO:0007669"/>
    <property type="project" value="UniProtKB-SubCell"/>
</dbReference>
<dbReference type="InterPro" id="IPR012480">
    <property type="entry name" value="Hepar_II_III_C"/>
</dbReference>
<evidence type="ECO:0000259" key="6">
    <source>
        <dbReference type="Pfam" id="PF16889"/>
    </source>
</evidence>
<keyword evidence="3" id="KW-0574">Periplasm</keyword>
<evidence type="ECO:0000313" key="8">
    <source>
        <dbReference type="Proteomes" id="UP000824017"/>
    </source>
</evidence>
<dbReference type="InterPro" id="IPR008929">
    <property type="entry name" value="Chondroitin_lyas"/>
</dbReference>
<dbReference type="PANTHER" id="PTHR39210:SF1">
    <property type="entry name" value="HEPARIN-SULFATE LYASE"/>
    <property type="match status" value="1"/>
</dbReference>
<reference evidence="7" key="1">
    <citation type="journal article" date="2021" name="PeerJ">
        <title>Extensive microbial diversity within the chicken gut microbiome revealed by metagenomics and culture.</title>
        <authorList>
            <person name="Gilroy R."/>
            <person name="Ravi A."/>
            <person name="Getino M."/>
            <person name="Pursley I."/>
            <person name="Horton D.L."/>
            <person name="Alikhan N.F."/>
            <person name="Baker D."/>
            <person name="Gharbi K."/>
            <person name="Hall N."/>
            <person name="Watson M."/>
            <person name="Adriaenssens E.M."/>
            <person name="Foster-Nyarko E."/>
            <person name="Jarju S."/>
            <person name="Secka A."/>
            <person name="Antonio M."/>
            <person name="Oren A."/>
            <person name="Chaudhuri R.R."/>
            <person name="La Ragione R."/>
            <person name="Hildebrand F."/>
            <person name="Pallen M.J."/>
        </authorList>
    </citation>
    <scope>NUCLEOTIDE SEQUENCE</scope>
    <source>
        <strain evidence="7">ChiGjej1B1-13045</strain>
    </source>
</reference>
<evidence type="ECO:0000256" key="4">
    <source>
        <dbReference type="ARBA" id="ARBA00023239"/>
    </source>
</evidence>
<keyword evidence="2" id="KW-0732">Signal</keyword>
<dbReference type="EMBL" id="DXCD01000044">
    <property type="protein sequence ID" value="HIZ12619.1"/>
    <property type="molecule type" value="Genomic_DNA"/>
</dbReference>
<comment type="subcellular location">
    <subcellularLocation>
        <location evidence="1">Periplasm</location>
    </subcellularLocation>
</comment>
<keyword evidence="4" id="KW-0456">Lyase</keyword>
<dbReference type="Pfam" id="PF16889">
    <property type="entry name" value="Hepar_II_III_N"/>
    <property type="match status" value="1"/>
</dbReference>
<dbReference type="Proteomes" id="UP000824017">
    <property type="component" value="Unassembled WGS sequence"/>
</dbReference>
<organism evidence="7 8">
    <name type="scientific">Candidatus Mediterraneibacter stercorigallinarum</name>
    <dbReference type="NCBI Taxonomy" id="2838686"/>
    <lineage>
        <taxon>Bacteria</taxon>
        <taxon>Bacillati</taxon>
        <taxon>Bacillota</taxon>
        <taxon>Clostridia</taxon>
        <taxon>Lachnospirales</taxon>
        <taxon>Lachnospiraceae</taxon>
        <taxon>Mediterraneibacter</taxon>
    </lineage>
</organism>
<dbReference type="Pfam" id="PF07940">
    <property type="entry name" value="Hepar_II_III_C"/>
    <property type="match status" value="1"/>
</dbReference>
<dbReference type="GO" id="GO:0016829">
    <property type="term" value="F:lyase activity"/>
    <property type="evidence" value="ECO:0007669"/>
    <property type="project" value="UniProtKB-KW"/>
</dbReference>
<protein>
    <submittedName>
        <fullName evidence="7">Heparinase II/III family protein</fullName>
    </submittedName>
</protein>
<dbReference type="PANTHER" id="PTHR39210">
    <property type="entry name" value="HEPARIN-SULFATE LYASE"/>
    <property type="match status" value="1"/>
</dbReference>
<evidence type="ECO:0000256" key="3">
    <source>
        <dbReference type="ARBA" id="ARBA00022764"/>
    </source>
</evidence>
<reference evidence="7" key="2">
    <citation type="submission" date="2021-04" db="EMBL/GenBank/DDBJ databases">
        <authorList>
            <person name="Gilroy R."/>
        </authorList>
    </citation>
    <scope>NUCLEOTIDE SEQUENCE</scope>
    <source>
        <strain evidence="7">ChiGjej1B1-13045</strain>
    </source>
</reference>
<dbReference type="InterPro" id="IPR031680">
    <property type="entry name" value="Hepar_II_III_N"/>
</dbReference>
<dbReference type="AlphaFoldDB" id="A0A9D2D9B2"/>
<evidence type="ECO:0000256" key="1">
    <source>
        <dbReference type="ARBA" id="ARBA00004418"/>
    </source>
</evidence>
<dbReference type="SUPFAM" id="SSF48230">
    <property type="entry name" value="Chondroitin AC/alginate lyase"/>
    <property type="match status" value="1"/>
</dbReference>
<evidence type="ECO:0000259" key="5">
    <source>
        <dbReference type="Pfam" id="PF07940"/>
    </source>
</evidence>
<proteinExistence type="predicted"/>
<feature type="domain" description="Heparinase II/III-like C-terminal" evidence="5">
    <location>
        <begin position="371"/>
        <end position="564"/>
    </location>
</feature>
<name>A0A9D2D9B2_9FIRM</name>